<dbReference type="EMBL" id="BMEX01000027">
    <property type="protein sequence ID" value="GGA57929.1"/>
    <property type="molecule type" value="Genomic_DNA"/>
</dbReference>
<dbReference type="Pfam" id="PF12642">
    <property type="entry name" value="TpcC"/>
    <property type="match status" value="1"/>
</dbReference>
<evidence type="ECO:0008006" key="4">
    <source>
        <dbReference type="Google" id="ProtNLM"/>
    </source>
</evidence>
<feature type="transmembrane region" description="Helical" evidence="1">
    <location>
        <begin position="12"/>
        <end position="34"/>
    </location>
</feature>
<name>A0ABQ1H4I4_9BACL</name>
<gene>
    <name evidence="2" type="ORF">GCM10007416_33920</name>
</gene>
<reference evidence="3" key="1">
    <citation type="journal article" date="2019" name="Int. J. Syst. Evol. Microbiol.">
        <title>The Global Catalogue of Microorganisms (GCM) 10K type strain sequencing project: providing services to taxonomists for standard genome sequencing and annotation.</title>
        <authorList>
            <consortium name="The Broad Institute Genomics Platform"/>
            <consortium name="The Broad Institute Genome Sequencing Center for Infectious Disease"/>
            <person name="Wu L."/>
            <person name="Ma J."/>
        </authorList>
    </citation>
    <scope>NUCLEOTIDE SEQUENCE [LARGE SCALE GENOMIC DNA]</scope>
    <source>
        <strain evidence="3">CGMCC 1.12404</strain>
    </source>
</reference>
<sequence>MDRYRLKAVMKTVGYTILWLGIILFATRQSVLMFKETQTESQQREAAPVVQEVPEAAKTTVRKFLIHWLYASSEESTAEKIERLEKYSTSGLVERLKQKPNLLITVESSKKETVQANSIDPWKAKWIKKEEGKRAMITFNVVMQDGRDIYLKVPVVKTGTWAVEGLPALVPGEKQKERPDPETTTVPELKEVEAVVDGFFSAWLAGKTEAISRYSKTDDLQTTNALEKLHGQYEGVTVEGLSETPLKVKAVVTVQDAYGQTLSFEYRLMMKKAEDNQWYITGME</sequence>
<keyword evidence="1" id="KW-0812">Transmembrane</keyword>
<organism evidence="2 3">
    <name type="scientific">Kroppenstedtia guangzhouensis</name>
    <dbReference type="NCBI Taxonomy" id="1274356"/>
    <lineage>
        <taxon>Bacteria</taxon>
        <taxon>Bacillati</taxon>
        <taxon>Bacillota</taxon>
        <taxon>Bacilli</taxon>
        <taxon>Bacillales</taxon>
        <taxon>Thermoactinomycetaceae</taxon>
        <taxon>Kroppenstedtia</taxon>
    </lineage>
</organism>
<accession>A0ABQ1H4I4</accession>
<dbReference type="RefSeq" id="WP_188433672.1">
    <property type="nucleotide sequence ID" value="NZ_BMEX01000027.1"/>
</dbReference>
<dbReference type="Gene3D" id="3.10.450.540">
    <property type="match status" value="1"/>
</dbReference>
<evidence type="ECO:0000313" key="2">
    <source>
        <dbReference type="EMBL" id="GGA57929.1"/>
    </source>
</evidence>
<protein>
    <recommendedName>
        <fullName evidence="4">Conjugative transposon protein TcpC</fullName>
    </recommendedName>
</protein>
<dbReference type="Proteomes" id="UP000617979">
    <property type="component" value="Unassembled WGS sequence"/>
</dbReference>
<evidence type="ECO:0000256" key="1">
    <source>
        <dbReference type="SAM" id="Phobius"/>
    </source>
</evidence>
<keyword evidence="1" id="KW-0472">Membrane</keyword>
<keyword evidence="3" id="KW-1185">Reference proteome</keyword>
<comment type="caution">
    <text evidence="2">The sequence shown here is derived from an EMBL/GenBank/DDBJ whole genome shotgun (WGS) entry which is preliminary data.</text>
</comment>
<evidence type="ECO:0000313" key="3">
    <source>
        <dbReference type="Proteomes" id="UP000617979"/>
    </source>
</evidence>
<keyword evidence="1" id="KW-1133">Transmembrane helix</keyword>
<dbReference type="InterPro" id="IPR024735">
    <property type="entry name" value="TcpC"/>
</dbReference>
<proteinExistence type="predicted"/>